<evidence type="ECO:0000256" key="2">
    <source>
        <dbReference type="SAM" id="Phobius"/>
    </source>
</evidence>
<keyword evidence="2" id="KW-1133">Transmembrane helix</keyword>
<gene>
    <name evidence="3" type="ORF">RIB2604_01706800</name>
</gene>
<proteinExistence type="predicted"/>
<evidence type="ECO:0000313" key="3">
    <source>
        <dbReference type="EMBL" id="GAT23541.1"/>
    </source>
</evidence>
<keyword evidence="2" id="KW-0812">Transmembrane</keyword>
<organism evidence="3 4">
    <name type="scientific">Aspergillus kawachii</name>
    <name type="common">White koji mold</name>
    <name type="synonym">Aspergillus awamori var. kawachi</name>
    <dbReference type="NCBI Taxonomy" id="1069201"/>
    <lineage>
        <taxon>Eukaryota</taxon>
        <taxon>Fungi</taxon>
        <taxon>Dikarya</taxon>
        <taxon>Ascomycota</taxon>
        <taxon>Pezizomycotina</taxon>
        <taxon>Eurotiomycetes</taxon>
        <taxon>Eurotiomycetidae</taxon>
        <taxon>Eurotiales</taxon>
        <taxon>Aspergillaceae</taxon>
        <taxon>Aspergillus</taxon>
        <taxon>Aspergillus subgen. Circumdati</taxon>
    </lineage>
</organism>
<name>A0A146FDQ1_ASPKA</name>
<reference evidence="3 4" key="1">
    <citation type="journal article" date="2016" name="DNA Res.">
        <title>Genome sequence of Aspergillus luchuensis NBRC 4314.</title>
        <authorList>
            <person name="Yamada O."/>
            <person name="Machida M."/>
            <person name="Hosoyama A."/>
            <person name="Goto M."/>
            <person name="Takahashi T."/>
            <person name="Futagami T."/>
            <person name="Yamagata Y."/>
            <person name="Takeuchi M."/>
            <person name="Kobayashi T."/>
            <person name="Koike H."/>
            <person name="Abe K."/>
            <person name="Asai K."/>
            <person name="Arita M."/>
            <person name="Fujita N."/>
            <person name="Fukuda K."/>
            <person name="Higa K."/>
            <person name="Horikawa H."/>
            <person name="Ishikawa T."/>
            <person name="Jinno K."/>
            <person name="Kato Y."/>
            <person name="Kirimura K."/>
            <person name="Mizutani O."/>
            <person name="Nakasone K."/>
            <person name="Sano M."/>
            <person name="Shiraishi Y."/>
            <person name="Tsukahara M."/>
            <person name="Gomi K."/>
        </authorList>
    </citation>
    <scope>NUCLEOTIDE SEQUENCE [LARGE SCALE GENOMIC DNA]</scope>
    <source>
        <strain evidence="3 4">RIB 2604</strain>
    </source>
</reference>
<keyword evidence="2" id="KW-0472">Membrane</keyword>
<evidence type="ECO:0000313" key="4">
    <source>
        <dbReference type="Proteomes" id="UP000075230"/>
    </source>
</evidence>
<feature type="region of interest" description="Disordered" evidence="1">
    <location>
        <begin position="1"/>
        <end position="73"/>
    </location>
</feature>
<reference evidence="4" key="2">
    <citation type="submission" date="2016-02" db="EMBL/GenBank/DDBJ databases">
        <title>Genome sequencing of Aspergillus luchuensis NBRC 4314.</title>
        <authorList>
            <person name="Yamada O."/>
        </authorList>
    </citation>
    <scope>NUCLEOTIDE SEQUENCE [LARGE SCALE GENOMIC DNA]</scope>
    <source>
        <strain evidence="4">RIB 2604</strain>
    </source>
</reference>
<dbReference type="EMBL" id="BCWF01000017">
    <property type="protein sequence ID" value="GAT23541.1"/>
    <property type="molecule type" value="Genomic_DNA"/>
</dbReference>
<feature type="compositionally biased region" description="Basic and acidic residues" evidence="1">
    <location>
        <begin position="47"/>
        <end position="64"/>
    </location>
</feature>
<evidence type="ECO:0000256" key="1">
    <source>
        <dbReference type="SAM" id="MobiDB-lite"/>
    </source>
</evidence>
<feature type="compositionally biased region" description="Basic and acidic residues" evidence="1">
    <location>
        <begin position="26"/>
        <end position="38"/>
    </location>
</feature>
<dbReference type="AlphaFoldDB" id="A0A146FDQ1"/>
<dbReference type="Proteomes" id="UP000075230">
    <property type="component" value="Unassembled WGS sequence"/>
</dbReference>
<comment type="caution">
    <text evidence="3">The sequence shown here is derived from an EMBL/GenBank/DDBJ whole genome shotgun (WGS) entry which is preliminary data.</text>
</comment>
<protein>
    <submittedName>
        <fullName evidence="3">Uncharacterized protein</fullName>
    </submittedName>
</protein>
<accession>A0A146FDQ1</accession>
<sequence>MVAITARDRPKTDYERWLELQGNSGSDDHASGSDEKKYHPPGPLPVPEHDGQDAHAKADDDNKHKYTPHGTFLHHGYHHERPGASADNNIINANNNPHHALLPHHRLDGRFPGNYGGVAMKLALLVLVVLGILRAVRFVRGRQRHQPIQLQSPRAVQGGFGGREEGGKRNLV</sequence>
<feature type="compositionally biased region" description="Basic and acidic residues" evidence="1">
    <location>
        <begin position="1"/>
        <end position="18"/>
    </location>
</feature>
<dbReference type="VEuPathDB" id="FungiDB:ASPFODRAFT_30390"/>
<feature type="transmembrane region" description="Helical" evidence="2">
    <location>
        <begin position="115"/>
        <end position="136"/>
    </location>
</feature>